<dbReference type="GO" id="GO:0007165">
    <property type="term" value="P:signal transduction"/>
    <property type="evidence" value="ECO:0007669"/>
    <property type="project" value="UniProtKB-KW"/>
</dbReference>
<dbReference type="Gene3D" id="6.10.340.10">
    <property type="match status" value="1"/>
</dbReference>
<feature type="signal peptide" evidence="8">
    <location>
        <begin position="1"/>
        <end position="30"/>
    </location>
</feature>
<gene>
    <name evidence="12" type="ORF">GCM10017083_11210</name>
</gene>
<sequence length="566" mass="59169">MTTASTRNSMSLTFKAKLYILMLVACGALAAVSAAAVYGSGRMAEAGDSLGSAVRNFQFGSRVSLLVETQRGLVTGAAAELDLDRQASLREQFVATMQTFQETLATARETADPDTAASIGDIAAKLEPVNATGTQVFDFANSFAQVQANELINGEYGASVDAISEAVGAMLDANREKAQTAGNELTTSRDMMRAAVLAVAGGAGVVVLVFGLWLVRSMTTRMNGLAAVMQRLAAQDLTVDVPSSEDRDEIGVMAGTVQVFKDSMVEAERIRSEQEQAKSRNEAEKRAAMQRLADEFEASVTGVVQIVSSASTQLQSTAQSMSATAEETSRQSQAVASASEQASTNVQSAASAAEELSSSIAEISRQVTESTRIAGDATEQATRTNDQIHGLAEAAQRIGDVVKLIQDIAEQTNLLALNATIEAARAGEAGKGFAVVASEVKSLANQTATATEEISTKIAEMQTATNQSVQAVRLIGNTIEQINEIATAIASAVEEQGAATREIARNVQEASTGTHDVSFTIAEVTRSATETGSASSQVLDAAGELSRNAESLRAQVDGFLARIRAA</sequence>
<dbReference type="SUPFAM" id="SSF58104">
    <property type="entry name" value="Methyl-accepting chemotaxis protein (MCP) signaling domain"/>
    <property type="match status" value="1"/>
</dbReference>
<dbReference type="InterPro" id="IPR004089">
    <property type="entry name" value="MCPsignal_dom"/>
</dbReference>
<dbReference type="PROSITE" id="PS50111">
    <property type="entry name" value="CHEMOTAXIS_TRANSDUC_2"/>
    <property type="match status" value="1"/>
</dbReference>
<evidence type="ECO:0008006" key="14">
    <source>
        <dbReference type="Google" id="ProtNLM"/>
    </source>
</evidence>
<keyword evidence="13" id="KW-1185">Reference proteome</keyword>
<keyword evidence="7" id="KW-1133">Transmembrane helix</keyword>
<keyword evidence="7" id="KW-0812">Transmembrane</keyword>
<dbReference type="Gene3D" id="1.10.287.950">
    <property type="entry name" value="Methyl-accepting chemotaxis protein"/>
    <property type="match status" value="1"/>
</dbReference>
<dbReference type="GO" id="GO:0005886">
    <property type="term" value="C:plasma membrane"/>
    <property type="evidence" value="ECO:0007669"/>
    <property type="project" value="UniProtKB-SubCell"/>
</dbReference>
<feature type="chain" id="PRO_5037915804" description="Methyl-accepting chemotaxis protein" evidence="8">
    <location>
        <begin position="31"/>
        <end position="566"/>
    </location>
</feature>
<keyword evidence="2" id="KW-0997">Cell inner membrane</keyword>
<dbReference type="EMBL" id="BMZS01000002">
    <property type="protein sequence ID" value="GHD44130.1"/>
    <property type="molecule type" value="Genomic_DNA"/>
</dbReference>
<dbReference type="SMART" id="SM00283">
    <property type="entry name" value="MA"/>
    <property type="match status" value="1"/>
</dbReference>
<dbReference type="GO" id="GO:0004888">
    <property type="term" value="F:transmembrane signaling receptor activity"/>
    <property type="evidence" value="ECO:0007669"/>
    <property type="project" value="InterPro"/>
</dbReference>
<evidence type="ECO:0000256" key="6">
    <source>
        <dbReference type="SAM" id="MobiDB-lite"/>
    </source>
</evidence>
<feature type="domain" description="T-SNARE coiled-coil homology" evidence="10">
    <location>
        <begin position="462"/>
        <end position="524"/>
    </location>
</feature>
<feature type="domain" description="HAMP" evidence="11">
    <location>
        <begin position="216"/>
        <end position="269"/>
    </location>
</feature>
<name>A0A918XPB9_9PROT</name>
<comment type="subcellular location">
    <subcellularLocation>
        <location evidence="1">Cell inner membrane</location>
        <topology evidence="1">Multi-pass membrane protein</topology>
    </subcellularLocation>
</comment>
<feature type="domain" description="Methyl-accepting transducer" evidence="9">
    <location>
        <begin position="310"/>
        <end position="546"/>
    </location>
</feature>
<feature type="transmembrane region" description="Helical" evidence="7">
    <location>
        <begin position="194"/>
        <end position="215"/>
    </location>
</feature>
<keyword evidence="8" id="KW-0732">Signal</keyword>
<keyword evidence="2" id="KW-1003">Cell membrane</keyword>
<evidence type="ECO:0000256" key="4">
    <source>
        <dbReference type="ARBA" id="ARBA00029447"/>
    </source>
</evidence>
<dbReference type="GO" id="GO:0006935">
    <property type="term" value="P:chemotaxis"/>
    <property type="evidence" value="ECO:0007669"/>
    <property type="project" value="InterPro"/>
</dbReference>
<evidence type="ECO:0000256" key="3">
    <source>
        <dbReference type="ARBA" id="ARBA00023224"/>
    </source>
</evidence>
<keyword evidence="3 5" id="KW-0807">Transducer</keyword>
<dbReference type="PROSITE" id="PS50885">
    <property type="entry name" value="HAMP"/>
    <property type="match status" value="1"/>
</dbReference>
<dbReference type="RefSeq" id="WP_189987941.1">
    <property type="nucleotide sequence ID" value="NZ_BMZS01000002.1"/>
</dbReference>
<protein>
    <recommendedName>
        <fullName evidence="14">Methyl-accepting chemotaxis protein</fullName>
    </recommendedName>
</protein>
<dbReference type="PANTHER" id="PTHR32089">
    <property type="entry name" value="METHYL-ACCEPTING CHEMOTAXIS PROTEIN MCPB"/>
    <property type="match status" value="1"/>
</dbReference>
<dbReference type="Pfam" id="PF00015">
    <property type="entry name" value="MCPsignal"/>
    <property type="match status" value="1"/>
</dbReference>
<dbReference type="InterPro" id="IPR003660">
    <property type="entry name" value="HAMP_dom"/>
</dbReference>
<evidence type="ECO:0000259" key="11">
    <source>
        <dbReference type="PROSITE" id="PS50885"/>
    </source>
</evidence>
<dbReference type="AlphaFoldDB" id="A0A918XPB9"/>
<dbReference type="SMART" id="SM00304">
    <property type="entry name" value="HAMP"/>
    <property type="match status" value="1"/>
</dbReference>
<comment type="similarity">
    <text evidence="4">Belongs to the methyl-accepting chemotaxis (MCP) protein family.</text>
</comment>
<dbReference type="Proteomes" id="UP000630353">
    <property type="component" value="Unassembled WGS sequence"/>
</dbReference>
<organism evidence="12 13">
    <name type="scientific">Thalassobaculum fulvum</name>
    <dbReference type="NCBI Taxonomy" id="1633335"/>
    <lineage>
        <taxon>Bacteria</taxon>
        <taxon>Pseudomonadati</taxon>
        <taxon>Pseudomonadota</taxon>
        <taxon>Alphaproteobacteria</taxon>
        <taxon>Rhodospirillales</taxon>
        <taxon>Thalassobaculaceae</taxon>
        <taxon>Thalassobaculum</taxon>
    </lineage>
</organism>
<dbReference type="PROSITE" id="PS50192">
    <property type="entry name" value="T_SNARE"/>
    <property type="match status" value="1"/>
</dbReference>
<reference evidence="12" key="1">
    <citation type="journal article" date="2014" name="Int. J. Syst. Evol. Microbiol.">
        <title>Complete genome sequence of Corynebacterium casei LMG S-19264T (=DSM 44701T), isolated from a smear-ripened cheese.</title>
        <authorList>
            <consortium name="US DOE Joint Genome Institute (JGI-PGF)"/>
            <person name="Walter F."/>
            <person name="Albersmeier A."/>
            <person name="Kalinowski J."/>
            <person name="Ruckert C."/>
        </authorList>
    </citation>
    <scope>NUCLEOTIDE SEQUENCE</scope>
    <source>
        <strain evidence="12">KCTC 42651</strain>
    </source>
</reference>
<evidence type="ECO:0000259" key="10">
    <source>
        <dbReference type="PROSITE" id="PS50192"/>
    </source>
</evidence>
<dbReference type="PRINTS" id="PR00260">
    <property type="entry name" value="CHEMTRNSDUCR"/>
</dbReference>
<comment type="caution">
    <text evidence="12">The sequence shown here is derived from an EMBL/GenBank/DDBJ whole genome shotgun (WGS) entry which is preliminary data.</text>
</comment>
<dbReference type="InterPro" id="IPR004090">
    <property type="entry name" value="Chemotax_Me-accpt_rcpt"/>
</dbReference>
<keyword evidence="7" id="KW-0472">Membrane</keyword>
<evidence type="ECO:0000256" key="7">
    <source>
        <dbReference type="SAM" id="Phobius"/>
    </source>
</evidence>
<evidence type="ECO:0000313" key="12">
    <source>
        <dbReference type="EMBL" id="GHD44130.1"/>
    </source>
</evidence>
<dbReference type="InterPro" id="IPR000727">
    <property type="entry name" value="T_SNARE_dom"/>
</dbReference>
<dbReference type="PANTHER" id="PTHR32089:SF112">
    <property type="entry name" value="LYSOZYME-LIKE PROTEIN-RELATED"/>
    <property type="match status" value="1"/>
</dbReference>
<reference evidence="12" key="2">
    <citation type="submission" date="2020-09" db="EMBL/GenBank/DDBJ databases">
        <authorList>
            <person name="Sun Q."/>
            <person name="Kim S."/>
        </authorList>
    </citation>
    <scope>NUCLEOTIDE SEQUENCE</scope>
    <source>
        <strain evidence="12">KCTC 42651</strain>
    </source>
</reference>
<feature type="region of interest" description="Disordered" evidence="6">
    <location>
        <begin position="318"/>
        <end position="340"/>
    </location>
</feature>
<evidence type="ECO:0000259" key="9">
    <source>
        <dbReference type="PROSITE" id="PS50111"/>
    </source>
</evidence>
<evidence type="ECO:0000256" key="5">
    <source>
        <dbReference type="PROSITE-ProRule" id="PRU00284"/>
    </source>
</evidence>
<dbReference type="Pfam" id="PF00672">
    <property type="entry name" value="HAMP"/>
    <property type="match status" value="1"/>
</dbReference>
<evidence type="ECO:0000256" key="2">
    <source>
        <dbReference type="ARBA" id="ARBA00022519"/>
    </source>
</evidence>
<evidence type="ECO:0000256" key="1">
    <source>
        <dbReference type="ARBA" id="ARBA00004429"/>
    </source>
</evidence>
<evidence type="ECO:0000256" key="8">
    <source>
        <dbReference type="SAM" id="SignalP"/>
    </source>
</evidence>
<accession>A0A918XPB9</accession>
<evidence type="ECO:0000313" key="13">
    <source>
        <dbReference type="Proteomes" id="UP000630353"/>
    </source>
</evidence>
<proteinExistence type="inferred from homology"/>